<keyword evidence="4 7" id="KW-0812">Transmembrane</keyword>
<comment type="subcellular location">
    <subcellularLocation>
        <location evidence="1 7">Cell membrane</location>
        <topology evidence="1 7">Multi-pass membrane protein</topology>
    </subcellularLocation>
</comment>
<keyword evidence="6 7" id="KW-0472">Membrane</keyword>
<feature type="transmembrane region" description="Helical" evidence="7">
    <location>
        <begin position="108"/>
        <end position="128"/>
    </location>
</feature>
<evidence type="ECO:0000256" key="6">
    <source>
        <dbReference type="ARBA" id="ARBA00023136"/>
    </source>
</evidence>
<dbReference type="GeneID" id="97508278"/>
<organism evidence="10 11">
    <name type="scientific">Faecalimonas umbilicata</name>
    <dbReference type="NCBI Taxonomy" id="1912855"/>
    <lineage>
        <taxon>Bacteria</taxon>
        <taxon>Bacillati</taxon>
        <taxon>Bacillota</taxon>
        <taxon>Clostridia</taxon>
        <taxon>Lachnospirales</taxon>
        <taxon>Lachnospiraceae</taxon>
        <taxon>Faecalimonas</taxon>
    </lineage>
</organism>
<dbReference type="Pfam" id="PF00528">
    <property type="entry name" value="BPD_transp_1"/>
    <property type="match status" value="1"/>
</dbReference>
<evidence type="ECO:0000256" key="3">
    <source>
        <dbReference type="ARBA" id="ARBA00022475"/>
    </source>
</evidence>
<evidence type="ECO:0000313" key="12">
    <source>
        <dbReference type="Proteomes" id="UP000702954"/>
    </source>
</evidence>
<dbReference type="Proteomes" id="UP000702954">
    <property type="component" value="Unassembled WGS sequence"/>
</dbReference>
<evidence type="ECO:0000256" key="4">
    <source>
        <dbReference type="ARBA" id="ARBA00022692"/>
    </source>
</evidence>
<dbReference type="EMBL" id="BHEO01000002">
    <property type="protein sequence ID" value="GBU03744.1"/>
    <property type="molecule type" value="Genomic_DNA"/>
</dbReference>
<name>A0A4R3JGW5_9FIRM</name>
<evidence type="ECO:0000313" key="11">
    <source>
        <dbReference type="Proteomes" id="UP000294613"/>
    </source>
</evidence>
<reference evidence="10 11" key="2">
    <citation type="submission" date="2019-03" db="EMBL/GenBank/DDBJ databases">
        <title>Genomic Encyclopedia of Type Strains, Phase IV (KMG-IV): sequencing the most valuable type-strain genomes for metagenomic binning, comparative biology and taxonomic classification.</title>
        <authorList>
            <person name="Goeker M."/>
        </authorList>
    </citation>
    <scope>NUCLEOTIDE SEQUENCE [LARGE SCALE GENOMIC DNA]</scope>
    <source>
        <strain evidence="10 11">DSM 103426</strain>
    </source>
</reference>
<gene>
    <name evidence="10" type="ORF">EDD74_1244</name>
    <name evidence="9" type="ORF">FAEUMB_02850</name>
</gene>
<dbReference type="GO" id="GO:0055085">
    <property type="term" value="P:transmembrane transport"/>
    <property type="evidence" value="ECO:0007669"/>
    <property type="project" value="InterPro"/>
</dbReference>
<dbReference type="Proteomes" id="UP000294613">
    <property type="component" value="Unassembled WGS sequence"/>
</dbReference>
<dbReference type="InterPro" id="IPR035906">
    <property type="entry name" value="MetI-like_sf"/>
</dbReference>
<comment type="caution">
    <text evidence="10">The sequence shown here is derived from an EMBL/GenBank/DDBJ whole genome shotgun (WGS) entry which is preliminary data.</text>
</comment>
<evidence type="ECO:0000313" key="9">
    <source>
        <dbReference type="EMBL" id="GBU03744.1"/>
    </source>
</evidence>
<feature type="transmembrane region" description="Helical" evidence="7">
    <location>
        <begin position="75"/>
        <end position="96"/>
    </location>
</feature>
<feature type="transmembrane region" description="Helical" evidence="7">
    <location>
        <begin position="262"/>
        <end position="282"/>
    </location>
</feature>
<dbReference type="InterPro" id="IPR051393">
    <property type="entry name" value="ABC_transporter_permease"/>
</dbReference>
<protein>
    <submittedName>
        <fullName evidence="10">Carbohydrate ABC transporter membrane protein 1 (CUT1 family)</fullName>
    </submittedName>
    <submittedName>
        <fullName evidence="9">Sugar ABC transporter permease</fullName>
    </submittedName>
</protein>
<proteinExistence type="inferred from homology"/>
<comment type="similarity">
    <text evidence="7">Belongs to the binding-protein-dependent transport system permease family.</text>
</comment>
<keyword evidence="2 7" id="KW-0813">Transport</keyword>
<dbReference type="Gene3D" id="1.10.3720.10">
    <property type="entry name" value="MetI-like"/>
    <property type="match status" value="1"/>
</dbReference>
<feature type="domain" description="ABC transmembrane type-1" evidence="8">
    <location>
        <begin position="69"/>
        <end position="283"/>
    </location>
</feature>
<feature type="transmembrane region" description="Helical" evidence="7">
    <location>
        <begin position="148"/>
        <end position="167"/>
    </location>
</feature>
<dbReference type="SUPFAM" id="SSF161098">
    <property type="entry name" value="MetI-like"/>
    <property type="match status" value="1"/>
</dbReference>
<dbReference type="RefSeq" id="WP_116441003.1">
    <property type="nucleotide sequence ID" value="NZ_AP031411.1"/>
</dbReference>
<keyword evidence="5 7" id="KW-1133">Transmembrane helix</keyword>
<evidence type="ECO:0000313" key="10">
    <source>
        <dbReference type="EMBL" id="TCS65182.1"/>
    </source>
</evidence>
<dbReference type="PANTHER" id="PTHR30193:SF37">
    <property type="entry name" value="INNER MEMBRANE ABC TRANSPORTER PERMEASE PROTEIN YCJO"/>
    <property type="match status" value="1"/>
</dbReference>
<dbReference type="AlphaFoldDB" id="A0A4R3JGW5"/>
<evidence type="ECO:0000259" key="8">
    <source>
        <dbReference type="PROSITE" id="PS50928"/>
    </source>
</evidence>
<dbReference type="EMBL" id="SLZV01000024">
    <property type="protein sequence ID" value="TCS65182.1"/>
    <property type="molecule type" value="Genomic_DNA"/>
</dbReference>
<evidence type="ECO:0000256" key="5">
    <source>
        <dbReference type="ARBA" id="ARBA00022989"/>
    </source>
</evidence>
<accession>A0A4R3JGW5</accession>
<evidence type="ECO:0000256" key="1">
    <source>
        <dbReference type="ARBA" id="ARBA00004651"/>
    </source>
</evidence>
<keyword evidence="12" id="KW-1185">Reference proteome</keyword>
<keyword evidence="3" id="KW-1003">Cell membrane</keyword>
<evidence type="ECO:0000256" key="2">
    <source>
        <dbReference type="ARBA" id="ARBA00022448"/>
    </source>
</evidence>
<dbReference type="InterPro" id="IPR000515">
    <property type="entry name" value="MetI-like"/>
</dbReference>
<feature type="transmembrane region" description="Helical" evidence="7">
    <location>
        <begin position="12"/>
        <end position="37"/>
    </location>
</feature>
<dbReference type="PANTHER" id="PTHR30193">
    <property type="entry name" value="ABC TRANSPORTER PERMEASE PROTEIN"/>
    <property type="match status" value="1"/>
</dbReference>
<sequence>MKKKKGLSVLAPYLYIAPIAMILLTFVAGSLILAIYFSFTKYNIITPAQFNGLFNYQRLFRDSKLHLCIINTLKIAAIIVPFEIVSSTLFAILISSRKDTVLGKIAKAALFVPVLSSSAVIGTVWNTILNGGHPAVKAIFGVFGIDPTLLLGSSKTAFIAVAFIIVWKGMGYYMVITLASLTSISDTFYEAAKVDGATKWDCLTKITLPLLKPTIIMNIFLSTISAMQVFDMVYTMTGGGPSMSTTTLSMYAYQLTFKGNKAGYAMAVSNVLMLIVLIIVLFQQRFIKHENSEI</sequence>
<dbReference type="GO" id="GO:0005886">
    <property type="term" value="C:plasma membrane"/>
    <property type="evidence" value="ECO:0007669"/>
    <property type="project" value="UniProtKB-SubCell"/>
</dbReference>
<feature type="transmembrane region" description="Helical" evidence="7">
    <location>
        <begin position="215"/>
        <end position="234"/>
    </location>
</feature>
<dbReference type="PROSITE" id="PS50928">
    <property type="entry name" value="ABC_TM1"/>
    <property type="match status" value="1"/>
</dbReference>
<dbReference type="CDD" id="cd06261">
    <property type="entry name" value="TM_PBP2"/>
    <property type="match status" value="1"/>
</dbReference>
<reference evidence="9 12" key="1">
    <citation type="journal article" date="2018" name="Int. J. Syst. Evol. Microbiol.">
        <title>Draft Genome Sequence of Faecalimonas umbilicata JCM 30896T, an Acetate-Producing Bacterium Isolated from Human Feces.</title>
        <authorList>
            <person name="Sakamoto M."/>
            <person name="Ikeyama N."/>
            <person name="Yuki M."/>
            <person name="Ohkuma M."/>
        </authorList>
    </citation>
    <scope>NUCLEOTIDE SEQUENCE [LARGE SCALE GENOMIC DNA]</scope>
    <source>
        <strain evidence="9 12">EGH7</strain>
    </source>
</reference>
<evidence type="ECO:0000256" key="7">
    <source>
        <dbReference type="RuleBase" id="RU363032"/>
    </source>
</evidence>